<evidence type="ECO:0000256" key="1">
    <source>
        <dbReference type="SAM" id="MobiDB-lite"/>
    </source>
</evidence>
<feature type="region of interest" description="Disordered" evidence="1">
    <location>
        <begin position="1"/>
        <end position="32"/>
    </location>
</feature>
<sequence>MALNHSELSDPLGGQRNLKNEVGIETPSERSANQSIYSSLSLGYFYICPLLKAVSVYILCTAGSDSLG</sequence>
<protein>
    <submittedName>
        <fullName evidence="2">Uncharacterized protein</fullName>
    </submittedName>
</protein>
<gene>
    <name evidence="2" type="ORF">XELAEV_18028599mg</name>
</gene>
<reference evidence="3" key="1">
    <citation type="journal article" date="2016" name="Nature">
        <title>Genome evolution in the allotetraploid frog Xenopus laevis.</title>
        <authorList>
            <person name="Session A.M."/>
            <person name="Uno Y."/>
            <person name="Kwon T."/>
            <person name="Chapman J.A."/>
            <person name="Toyoda A."/>
            <person name="Takahashi S."/>
            <person name="Fukui A."/>
            <person name="Hikosaka A."/>
            <person name="Suzuki A."/>
            <person name="Kondo M."/>
            <person name="van Heeringen S.J."/>
            <person name="Quigley I."/>
            <person name="Heinz S."/>
            <person name="Ogino H."/>
            <person name="Ochi H."/>
            <person name="Hellsten U."/>
            <person name="Lyons J.B."/>
            <person name="Simakov O."/>
            <person name="Putnam N."/>
            <person name="Stites J."/>
            <person name="Kuroki Y."/>
            <person name="Tanaka T."/>
            <person name="Michiue T."/>
            <person name="Watanabe M."/>
            <person name="Bogdanovic O."/>
            <person name="Lister R."/>
            <person name="Georgiou G."/>
            <person name="Paranjpe S.S."/>
            <person name="van Kruijsbergen I."/>
            <person name="Shu S."/>
            <person name="Carlson J."/>
            <person name="Kinoshita T."/>
            <person name="Ohta Y."/>
            <person name="Mawaribuchi S."/>
            <person name="Jenkins J."/>
            <person name="Grimwood J."/>
            <person name="Schmutz J."/>
            <person name="Mitros T."/>
            <person name="Mozaffari S.V."/>
            <person name="Suzuki Y."/>
            <person name="Haramoto Y."/>
            <person name="Yamamoto T.S."/>
            <person name="Takagi C."/>
            <person name="Heald R."/>
            <person name="Miller K."/>
            <person name="Haudenschild C."/>
            <person name="Kitzman J."/>
            <person name="Nakayama T."/>
            <person name="Izutsu Y."/>
            <person name="Robert J."/>
            <person name="Fortriede J."/>
            <person name="Burns K."/>
            <person name="Lotay V."/>
            <person name="Karimi K."/>
            <person name="Yasuoka Y."/>
            <person name="Dichmann D.S."/>
            <person name="Flajnik M.F."/>
            <person name="Houston D.W."/>
            <person name="Shendure J."/>
            <person name="DuPasquier L."/>
            <person name="Vize P.D."/>
            <person name="Zorn A.M."/>
            <person name="Ito M."/>
            <person name="Marcotte E.M."/>
            <person name="Wallingford J.B."/>
            <person name="Ito Y."/>
            <person name="Asashima M."/>
            <person name="Ueno N."/>
            <person name="Matsuda Y."/>
            <person name="Veenstra G.J."/>
            <person name="Fujiyama A."/>
            <person name="Harland R.M."/>
            <person name="Taira M."/>
            <person name="Rokhsar D.S."/>
        </authorList>
    </citation>
    <scope>NUCLEOTIDE SEQUENCE [LARGE SCALE GENOMIC DNA]</scope>
    <source>
        <strain evidence="3">J</strain>
    </source>
</reference>
<proteinExistence type="predicted"/>
<accession>A0A974HGT7</accession>
<dbReference type="AlphaFoldDB" id="A0A974HGT7"/>
<evidence type="ECO:0000313" key="3">
    <source>
        <dbReference type="Proteomes" id="UP000694892"/>
    </source>
</evidence>
<name>A0A974HGT7_XENLA</name>
<dbReference type="EMBL" id="CM004475">
    <property type="protein sequence ID" value="OCT77507.1"/>
    <property type="molecule type" value="Genomic_DNA"/>
</dbReference>
<evidence type="ECO:0000313" key="2">
    <source>
        <dbReference type="EMBL" id="OCT77507.1"/>
    </source>
</evidence>
<organism evidence="2 3">
    <name type="scientific">Xenopus laevis</name>
    <name type="common">African clawed frog</name>
    <dbReference type="NCBI Taxonomy" id="8355"/>
    <lineage>
        <taxon>Eukaryota</taxon>
        <taxon>Metazoa</taxon>
        <taxon>Chordata</taxon>
        <taxon>Craniata</taxon>
        <taxon>Vertebrata</taxon>
        <taxon>Euteleostomi</taxon>
        <taxon>Amphibia</taxon>
        <taxon>Batrachia</taxon>
        <taxon>Anura</taxon>
        <taxon>Pipoidea</taxon>
        <taxon>Pipidae</taxon>
        <taxon>Xenopodinae</taxon>
        <taxon>Xenopus</taxon>
        <taxon>Xenopus</taxon>
    </lineage>
</organism>
<dbReference type="Proteomes" id="UP000694892">
    <property type="component" value="Chromosome 5S"/>
</dbReference>